<dbReference type="NCBIfam" id="NF003995">
    <property type="entry name" value="PRK05472.2-4"/>
    <property type="match status" value="1"/>
</dbReference>
<dbReference type="PANTHER" id="PTHR35786">
    <property type="entry name" value="REDOX-SENSING TRANSCRIPTIONAL REPRESSOR REX"/>
    <property type="match status" value="1"/>
</dbReference>
<dbReference type="KEGG" id="sta:STHERM_c14340"/>
<dbReference type="HOGENOM" id="CLU_061534_1_0_12"/>
<comment type="subunit">
    <text evidence="6">Homodimer.</text>
</comment>
<keyword evidence="4 6" id="KW-0238">DNA-binding</keyword>
<dbReference type="Gene3D" id="3.40.50.720">
    <property type="entry name" value="NAD(P)-binding Rossmann-like Domain"/>
    <property type="match status" value="1"/>
</dbReference>
<dbReference type="Proteomes" id="UP000001296">
    <property type="component" value="Chromosome"/>
</dbReference>
<keyword evidence="3 6" id="KW-0805">Transcription regulation</keyword>
<evidence type="ECO:0000256" key="2">
    <source>
        <dbReference type="ARBA" id="ARBA00022491"/>
    </source>
</evidence>
<name>E0RT78_WINT6</name>
<dbReference type="GO" id="GO:0051775">
    <property type="term" value="P:response to redox state"/>
    <property type="evidence" value="ECO:0007669"/>
    <property type="project" value="InterPro"/>
</dbReference>
<keyword evidence="2 6" id="KW-0678">Repressor</keyword>
<dbReference type="eggNOG" id="COG2344">
    <property type="taxonomic scope" value="Bacteria"/>
</dbReference>
<comment type="subcellular location">
    <subcellularLocation>
        <location evidence="6">Cytoplasm</location>
    </subcellularLocation>
</comment>
<protein>
    <recommendedName>
        <fullName evidence="6">Redox-sensing transcriptional repressor Rex</fullName>
    </recommendedName>
</protein>
<dbReference type="InterPro" id="IPR003781">
    <property type="entry name" value="CoA-bd"/>
</dbReference>
<dbReference type="InterPro" id="IPR036291">
    <property type="entry name" value="NAD(P)-bd_dom_sf"/>
</dbReference>
<dbReference type="GO" id="GO:0003700">
    <property type="term" value="F:DNA-binding transcription factor activity"/>
    <property type="evidence" value="ECO:0007669"/>
    <property type="project" value="UniProtKB-UniRule"/>
</dbReference>
<dbReference type="SUPFAM" id="SSF46785">
    <property type="entry name" value="Winged helix' DNA-binding domain"/>
    <property type="match status" value="1"/>
</dbReference>
<dbReference type="Pfam" id="PF06971">
    <property type="entry name" value="Put_DNA-bind_N"/>
    <property type="match status" value="1"/>
</dbReference>
<dbReference type="EMBL" id="CP001698">
    <property type="protein sequence ID" value="ADN02374.1"/>
    <property type="molecule type" value="Genomic_DNA"/>
</dbReference>
<dbReference type="PANTHER" id="PTHR35786:SF1">
    <property type="entry name" value="REDOX-SENSING TRANSCRIPTIONAL REPRESSOR REX 1"/>
    <property type="match status" value="1"/>
</dbReference>
<feature type="domain" description="CoA-binding" evidence="7">
    <location>
        <begin position="80"/>
        <end position="181"/>
    </location>
</feature>
<dbReference type="NCBIfam" id="NF003996">
    <property type="entry name" value="PRK05472.2-5"/>
    <property type="match status" value="1"/>
</dbReference>
<dbReference type="GO" id="GO:0003677">
    <property type="term" value="F:DNA binding"/>
    <property type="evidence" value="ECO:0007669"/>
    <property type="project" value="UniProtKB-UniRule"/>
</dbReference>
<reference evidence="8 9" key="2">
    <citation type="journal article" date="2010" name="J. Bacteriol.">
        <title>Genome sequence of the polysaccharide-degrading, thermophilic anaerobe Spirochaeta thermophila DSM 6192.</title>
        <authorList>
            <person name="Angelov A."/>
            <person name="Liebl S."/>
            <person name="Ballschmiter M."/>
            <person name="Bomeke M."/>
            <person name="Lehmann R."/>
            <person name="Liesegang H."/>
            <person name="Daniel R."/>
            <person name="Liebl W."/>
        </authorList>
    </citation>
    <scope>NUCLEOTIDE SEQUENCE [LARGE SCALE GENOMIC DNA]</scope>
    <source>
        <strain evidence="9">ATCC 49972 / DSM 6192 / RI 19.B1</strain>
    </source>
</reference>
<keyword evidence="1 6" id="KW-0963">Cytoplasm</keyword>
<comment type="function">
    <text evidence="6">Modulates transcription in response to changes in cellular NADH/NAD(+) redox state.</text>
</comment>
<gene>
    <name evidence="6" type="primary">rex</name>
    <name evidence="8" type="ordered locus">STHERM_c14340</name>
</gene>
<dbReference type="HAMAP" id="MF_01131">
    <property type="entry name" value="Rex"/>
    <property type="match status" value="1"/>
</dbReference>
<evidence type="ECO:0000256" key="3">
    <source>
        <dbReference type="ARBA" id="ARBA00023015"/>
    </source>
</evidence>
<reference key="1">
    <citation type="submission" date="2009-08" db="EMBL/GenBank/DDBJ databases">
        <title>The genome sequence of Spirochaeta thermophila DSM6192.</title>
        <authorList>
            <person name="Angelov A."/>
            <person name="Mientus M."/>
            <person name="Wittenberg S."/>
            <person name="Lehmann R."/>
            <person name="Liesegang H."/>
            <person name="Daniel R."/>
            <person name="Liebl W."/>
        </authorList>
    </citation>
    <scope>NUCLEOTIDE SEQUENCE</scope>
    <source>
        <strain>DSM 6192</strain>
    </source>
</reference>
<dbReference type="InterPro" id="IPR022876">
    <property type="entry name" value="Tscrpt_rep_Rex"/>
</dbReference>
<dbReference type="Pfam" id="PF02629">
    <property type="entry name" value="CoA_binding"/>
    <property type="match status" value="1"/>
</dbReference>
<feature type="DNA-binding region" description="H-T-H motif" evidence="6">
    <location>
        <begin position="17"/>
        <end position="56"/>
    </location>
</feature>
<comment type="similarity">
    <text evidence="6">Belongs to the transcriptional regulatory Rex family.</text>
</comment>
<dbReference type="NCBIfam" id="NF003994">
    <property type="entry name" value="PRK05472.2-3"/>
    <property type="match status" value="1"/>
</dbReference>
<keyword evidence="5 6" id="KW-0804">Transcription</keyword>
<evidence type="ECO:0000256" key="5">
    <source>
        <dbReference type="ARBA" id="ARBA00023163"/>
    </source>
</evidence>
<evidence type="ECO:0000313" key="8">
    <source>
        <dbReference type="EMBL" id="ADN02374.1"/>
    </source>
</evidence>
<organism evidence="8 9">
    <name type="scientific">Winmispira thermophila (strain ATCC 49972 / DSM 6192 / RI 19.B1)</name>
    <name type="common">Spirochaeta thermophila</name>
    <dbReference type="NCBI Taxonomy" id="665571"/>
    <lineage>
        <taxon>Bacteria</taxon>
        <taxon>Pseudomonadati</taxon>
        <taxon>Spirochaetota</taxon>
        <taxon>Spirochaetia</taxon>
        <taxon>Winmispirales</taxon>
        <taxon>Winmispiraceae</taxon>
        <taxon>Winmispira</taxon>
    </lineage>
</organism>
<dbReference type="Gene3D" id="1.10.10.10">
    <property type="entry name" value="Winged helix-like DNA-binding domain superfamily/Winged helix DNA-binding domain"/>
    <property type="match status" value="1"/>
</dbReference>
<feature type="binding site" evidence="6">
    <location>
        <begin position="91"/>
        <end position="96"/>
    </location>
    <ligand>
        <name>NAD(+)</name>
        <dbReference type="ChEBI" id="CHEBI:57540"/>
    </ligand>
</feature>
<evidence type="ECO:0000313" key="9">
    <source>
        <dbReference type="Proteomes" id="UP000001296"/>
    </source>
</evidence>
<dbReference type="InterPro" id="IPR036388">
    <property type="entry name" value="WH-like_DNA-bd_sf"/>
</dbReference>
<keyword evidence="6" id="KW-0520">NAD</keyword>
<dbReference type="RefSeq" id="WP_013314214.1">
    <property type="nucleotide sequence ID" value="NC_014484.1"/>
</dbReference>
<evidence type="ECO:0000256" key="6">
    <source>
        <dbReference type="HAMAP-Rule" id="MF_01131"/>
    </source>
</evidence>
<proteinExistence type="inferred from homology"/>
<evidence type="ECO:0000256" key="4">
    <source>
        <dbReference type="ARBA" id="ARBA00023125"/>
    </source>
</evidence>
<dbReference type="PaxDb" id="665571-STHERM_c14340"/>
<dbReference type="GO" id="GO:0045892">
    <property type="term" value="P:negative regulation of DNA-templated transcription"/>
    <property type="evidence" value="ECO:0007669"/>
    <property type="project" value="InterPro"/>
</dbReference>
<dbReference type="SMART" id="SM00881">
    <property type="entry name" value="CoA_binding"/>
    <property type="match status" value="1"/>
</dbReference>
<dbReference type="InterPro" id="IPR036390">
    <property type="entry name" value="WH_DNA-bd_sf"/>
</dbReference>
<evidence type="ECO:0000256" key="1">
    <source>
        <dbReference type="ARBA" id="ARBA00022490"/>
    </source>
</evidence>
<accession>E0RT78</accession>
<dbReference type="AlphaFoldDB" id="E0RT78"/>
<dbReference type="GO" id="GO:0005737">
    <property type="term" value="C:cytoplasm"/>
    <property type="evidence" value="ECO:0007669"/>
    <property type="project" value="UniProtKB-SubCell"/>
</dbReference>
<dbReference type="InterPro" id="IPR009718">
    <property type="entry name" value="Rex_DNA-bd_C_dom"/>
</dbReference>
<sequence>MKRHKLLNVPSIRRLPSYLQVVKGAAEEGREYISGTYIAQELELEAIQVRKDLALTGIMGKPRLGYPVQELIHAIERFLRWDIDQFACLVGAGNLGQALLGYQELKRHKLHIAAAFDVDPSKIGKVVHGTRIHPLSEFAAVKEKEDFEMAILTVPPEVAQEVAEIIVDHGIKGIWNFTNVKLKLPSHVVVQQEDLSSGYAVLSLKMAKFAR</sequence>
<evidence type="ECO:0000259" key="7">
    <source>
        <dbReference type="SMART" id="SM00881"/>
    </source>
</evidence>
<dbReference type="SUPFAM" id="SSF51735">
    <property type="entry name" value="NAD(P)-binding Rossmann-fold domains"/>
    <property type="match status" value="1"/>
</dbReference>